<proteinExistence type="inferred from homology"/>
<dbReference type="GO" id="GO:0034038">
    <property type="term" value="F:deoxyhypusine synthase activity"/>
    <property type="evidence" value="ECO:0007669"/>
    <property type="project" value="TreeGrafter"/>
</dbReference>
<feature type="compositionally biased region" description="Basic residues" evidence="3">
    <location>
        <begin position="128"/>
        <end position="138"/>
    </location>
</feature>
<feature type="region of interest" description="Disordered" evidence="3">
    <location>
        <begin position="36"/>
        <end position="256"/>
    </location>
</feature>
<dbReference type="SUPFAM" id="SSF52467">
    <property type="entry name" value="DHS-like NAD/FAD-binding domain"/>
    <property type="match status" value="1"/>
</dbReference>
<name>A0A1I8F5Y1_9PLAT</name>
<dbReference type="Gene3D" id="3.40.910.10">
    <property type="entry name" value="Deoxyhypusine synthase"/>
    <property type="match status" value="1"/>
</dbReference>
<evidence type="ECO:0000256" key="1">
    <source>
        <dbReference type="ARBA" id="ARBA00009892"/>
    </source>
</evidence>
<reference evidence="5" key="1">
    <citation type="submission" date="2016-11" db="UniProtKB">
        <authorList>
            <consortium name="WormBaseParasite"/>
        </authorList>
    </citation>
    <scope>IDENTIFICATION</scope>
</reference>
<organism evidence="4 5">
    <name type="scientific">Macrostomum lignano</name>
    <dbReference type="NCBI Taxonomy" id="282301"/>
    <lineage>
        <taxon>Eukaryota</taxon>
        <taxon>Metazoa</taxon>
        <taxon>Spiralia</taxon>
        <taxon>Lophotrochozoa</taxon>
        <taxon>Platyhelminthes</taxon>
        <taxon>Rhabditophora</taxon>
        <taxon>Macrostomorpha</taxon>
        <taxon>Macrostomida</taxon>
        <taxon>Macrostomidae</taxon>
        <taxon>Macrostomum</taxon>
    </lineage>
</organism>
<evidence type="ECO:0000256" key="3">
    <source>
        <dbReference type="SAM" id="MobiDB-lite"/>
    </source>
</evidence>
<keyword evidence="2" id="KW-0520">NAD</keyword>
<comment type="similarity">
    <text evidence="1">Belongs to the deoxyhypusine synthase family.</text>
</comment>
<dbReference type="Pfam" id="PF01916">
    <property type="entry name" value="DS"/>
    <property type="match status" value="1"/>
</dbReference>
<accession>A0A1I8F5Y1</accession>
<feature type="region of interest" description="Disordered" evidence="3">
    <location>
        <begin position="604"/>
        <end position="627"/>
    </location>
</feature>
<dbReference type="WBParaSite" id="maker-unitig_21738-snap-gene-0.2-mRNA-1">
    <property type="protein sequence ID" value="maker-unitig_21738-snap-gene-0.2-mRNA-1"/>
    <property type="gene ID" value="maker-unitig_21738-snap-gene-0.2"/>
</dbReference>
<dbReference type="InterPro" id="IPR036982">
    <property type="entry name" value="Deoxyhypusine_synthase_sf"/>
</dbReference>
<evidence type="ECO:0000313" key="4">
    <source>
        <dbReference type="Proteomes" id="UP000095280"/>
    </source>
</evidence>
<feature type="compositionally biased region" description="Basic and acidic residues" evidence="3">
    <location>
        <begin position="229"/>
        <end position="238"/>
    </location>
</feature>
<dbReference type="PANTHER" id="PTHR11703">
    <property type="entry name" value="DEOXYHYPUSINE SYNTHASE"/>
    <property type="match status" value="1"/>
</dbReference>
<dbReference type="InterPro" id="IPR029035">
    <property type="entry name" value="DHS-like_NAD/FAD-binding_dom"/>
</dbReference>
<feature type="compositionally biased region" description="Low complexity" evidence="3">
    <location>
        <begin position="160"/>
        <end position="181"/>
    </location>
</feature>
<evidence type="ECO:0000256" key="2">
    <source>
        <dbReference type="ARBA" id="ARBA00023027"/>
    </source>
</evidence>
<feature type="compositionally biased region" description="Basic residues" evidence="3">
    <location>
        <begin position="606"/>
        <end position="617"/>
    </location>
</feature>
<dbReference type="GO" id="GO:0005737">
    <property type="term" value="C:cytoplasm"/>
    <property type="evidence" value="ECO:0007669"/>
    <property type="project" value="TreeGrafter"/>
</dbReference>
<protein>
    <submittedName>
        <fullName evidence="5">RibD_C domain-containing protein</fullName>
    </submittedName>
</protein>
<keyword evidence="4" id="KW-1185">Reference proteome</keyword>
<dbReference type="PANTHER" id="PTHR11703:SF0">
    <property type="entry name" value="DEOXYHYPUSINE SYNTHASE"/>
    <property type="match status" value="1"/>
</dbReference>
<dbReference type="Proteomes" id="UP000095280">
    <property type="component" value="Unplaced"/>
</dbReference>
<dbReference type="InterPro" id="IPR002773">
    <property type="entry name" value="Deoxyhypusine_synthase"/>
</dbReference>
<evidence type="ECO:0000313" key="5">
    <source>
        <dbReference type="WBParaSite" id="maker-unitig_21738-snap-gene-0.2-mRNA-1"/>
    </source>
</evidence>
<dbReference type="AlphaFoldDB" id="A0A1I8F5Y1"/>
<feature type="compositionally biased region" description="Polar residues" evidence="3">
    <location>
        <begin position="209"/>
        <end position="220"/>
    </location>
</feature>
<feature type="compositionally biased region" description="Gly residues" evidence="3">
    <location>
        <begin position="86"/>
        <end position="96"/>
    </location>
</feature>
<sequence>KNWGEDSSARLPIRIRTASGPAVLAGSAGQLTAELRAASGRPGRRRSALQLAGSELRGRAARLRRSRRAAERAGGQGVHRLRGGHRVGQGGLGTGEGRADKPAAQQGRAVEEAQRGLGAANAPGLVTRRPRRPVRGRRPGGGCQQHQAVGAEASGRLQRPDGQAGQQAGDGAQRGGEAAPADEAERARVQRQGEVVPEQLSGQRHRQLQRQQVGHGQRSATAPRRRGRHQAEAAKVEGDPPTMGPTMKGEGGQRRRLSLTSGDEASCVRCRVWVCLNRAVMRRRLARLGKSGRPEAQRQVARAAEATQQRLPAYLSPELAQSDRRQFLLCLAGFAGRLVRRFGARNAHSLCCVASAAGYLAGRSSPRRLTSAKVAGSPARLALDAVLLGFIVGPMVVRVALDFGGFRLVTASPASAFWLSASRPPRCRQQRQLPRWRRSHPADSDLLGAVRCPLAGRRPTCWRCSCDVAGRPQLFRHKLRPGAELAASSASSAGAGLAPSLGAVSGLLFRPGRRAAAVGHWPRPDRLVLLAAAGQAACLSLAASGFSSPPAQAPLSFFNGLARDAYPTLAALPACQLVLRLSRGRPDRRDGRLAVGVTPWPPARSAARRLRRSRAARPRSSEPASCSADLRLPGLPLAAAAPAVKLACRAGEDGWPLAVRMRIGTMSQQPPQISQQAVLMQSGQLPEKTWTRRSKGHDFNAPDGLSLEALMKSFATTGFQIGHVDTVDSPRRGTTVAGHRRNQRMLDCKFAKPREAAGAATRQWRLGGVPDPYGRARHELPIFLALHVQHDLSGLLRESIRYLVEHNLVDVLVTTGGAVGEDLSKCMTQPTISATFIAGGRAVVRPASTGSAMLVPNKNYCAFESWLCPFLDGHAG</sequence>